<dbReference type="InterPro" id="IPR011990">
    <property type="entry name" value="TPR-like_helical_dom_sf"/>
</dbReference>
<keyword evidence="5" id="KW-1185">Reference proteome</keyword>
<dbReference type="EMBL" id="FZNY01000006">
    <property type="protein sequence ID" value="SNS05053.1"/>
    <property type="molecule type" value="Genomic_DNA"/>
</dbReference>
<evidence type="ECO:0000256" key="2">
    <source>
        <dbReference type="SAM" id="Phobius"/>
    </source>
</evidence>
<dbReference type="PANTHER" id="PTHR10098">
    <property type="entry name" value="RAPSYN-RELATED"/>
    <property type="match status" value="1"/>
</dbReference>
<reference evidence="4 5" key="1">
    <citation type="submission" date="2017-06" db="EMBL/GenBank/DDBJ databases">
        <authorList>
            <person name="Kim H.J."/>
            <person name="Triplett B.A."/>
        </authorList>
    </citation>
    <scope>NUCLEOTIDE SEQUENCE [LARGE SCALE GENOMIC DNA]</scope>
    <source>
        <strain evidence="4 5">DSM 25597</strain>
    </source>
</reference>
<dbReference type="SUPFAM" id="SSF48452">
    <property type="entry name" value="TPR-like"/>
    <property type="match status" value="2"/>
</dbReference>
<protein>
    <submittedName>
        <fullName evidence="4">CHAT domain-containing protein</fullName>
    </submittedName>
</protein>
<organism evidence="4 5">
    <name type="scientific">Dokdonia pacifica</name>
    <dbReference type="NCBI Taxonomy" id="1627892"/>
    <lineage>
        <taxon>Bacteria</taxon>
        <taxon>Pseudomonadati</taxon>
        <taxon>Bacteroidota</taxon>
        <taxon>Flavobacteriia</taxon>
        <taxon>Flavobacteriales</taxon>
        <taxon>Flavobacteriaceae</taxon>
        <taxon>Dokdonia</taxon>
    </lineage>
</organism>
<keyword evidence="1" id="KW-0802">TPR repeat</keyword>
<feature type="repeat" description="TPR" evidence="1">
    <location>
        <begin position="305"/>
        <end position="338"/>
    </location>
</feature>
<keyword evidence="2" id="KW-0812">Transmembrane</keyword>
<evidence type="ECO:0000259" key="3">
    <source>
        <dbReference type="Pfam" id="PF12770"/>
    </source>
</evidence>
<keyword evidence="2" id="KW-0472">Membrane</keyword>
<evidence type="ECO:0000313" key="4">
    <source>
        <dbReference type="EMBL" id="SNS05053.1"/>
    </source>
</evidence>
<dbReference type="PROSITE" id="PS50005">
    <property type="entry name" value="TPR"/>
    <property type="match status" value="1"/>
</dbReference>
<proteinExistence type="predicted"/>
<gene>
    <name evidence="4" type="ORF">SAMN06265376_10645</name>
</gene>
<dbReference type="Gene3D" id="1.25.40.10">
    <property type="entry name" value="Tetratricopeptide repeat domain"/>
    <property type="match status" value="2"/>
</dbReference>
<accession>A0A239BDD0</accession>
<keyword evidence="2" id="KW-1133">Transmembrane helix</keyword>
<name>A0A239BDD0_9FLAO</name>
<dbReference type="Proteomes" id="UP000198379">
    <property type="component" value="Unassembled WGS sequence"/>
</dbReference>
<dbReference type="Pfam" id="PF12770">
    <property type="entry name" value="CHAT"/>
    <property type="match status" value="1"/>
</dbReference>
<evidence type="ECO:0000256" key="1">
    <source>
        <dbReference type="PROSITE-ProRule" id="PRU00339"/>
    </source>
</evidence>
<dbReference type="Pfam" id="PF13181">
    <property type="entry name" value="TPR_8"/>
    <property type="match status" value="1"/>
</dbReference>
<evidence type="ECO:0000313" key="5">
    <source>
        <dbReference type="Proteomes" id="UP000198379"/>
    </source>
</evidence>
<dbReference type="SMART" id="SM00028">
    <property type="entry name" value="TPR"/>
    <property type="match status" value="3"/>
</dbReference>
<feature type="domain" description="CHAT" evidence="3">
    <location>
        <begin position="615"/>
        <end position="881"/>
    </location>
</feature>
<dbReference type="OrthoDB" id="9771112at2"/>
<dbReference type="InterPro" id="IPR019734">
    <property type="entry name" value="TPR_rpt"/>
</dbReference>
<dbReference type="RefSeq" id="WP_089372671.1">
    <property type="nucleotide sequence ID" value="NZ_BMEP01000005.1"/>
</dbReference>
<dbReference type="AlphaFoldDB" id="A0A239BDD0"/>
<dbReference type="InterPro" id="IPR024983">
    <property type="entry name" value="CHAT_dom"/>
</dbReference>
<feature type="transmembrane region" description="Helical" evidence="2">
    <location>
        <begin position="895"/>
        <end position="913"/>
    </location>
</feature>
<sequence length="919" mass="105914">MREIKKVIFTLVLYLFAYSVFSQSSPVAYVDSIKAQKISYDEIASQIEHYFLSLPKDTAHLEDAYYEYSKWCYQYYRNYEKAQLYAKKERVIRVKKYTKTANHTTRNLYNLGLFHSRSTSPDLWSAKAYFDTLVSVSKGNDLRIAKTYQVLGNIYKQWGDFQNAFEHYLLSEQIFRDQEYYKGVVDNLNNMLASYVELNDPIYLPDFIKIKEKIDALPKDTISEKSEADIIYNTAVMYHIANVKEAEESALHAFSLRKSLNDPDETFKSISLLGIIATKKGDFEMARNYFNESSSYAVNNKILLSNISNNLGSLELKSENYEKALDHFYDAISLVNNGAPASPKRQLPSQEEISISPDKKRLFTYLYDVSNGWMEYYQKHPKEEYLLQALDILAYTDRTIDELFLESQEELSKLNWRKKASDIYMSAIKVAHLLKRNDIAFYYMEKKKGLLLLENTTETLAKQRANIPKQILDIEESMLSNIRSHLNSIENTSATETQSKETKVLQTELFSIKRRYRKFIDSIEVLYPVYVNSKRQFNISSLKEIQNALSTNEHIVSYALGDSLGYVMNITKNEIQLKEIPVSIPILQQQIEEFQQVLTRPLTTLQETTDYKKIATHLSSNLLPFIRFRESVPATSLIIIPDGSIQKVPFEALMLSEEAIIADAYLINNYTISYKYSHSLDEHITQLQPSKNQSTSFLPTHFKDDYLASLPNSTKEADEIIEYYQDHIYTEKKANKSSFLNQFDHHSIIHISTHGGTDLNGPWLAFYDDKLRLEELYSTTKRKELVVLSACKTDVGDIKKGEGVFSIKRGFFKAGARSVISTLWDVNEKANMEITTSFYKEITAGKKKSEALRNAKLSYLKKHANTSEASPYYWSGITLTGHDNTLDLSITSMSPTVWVLIVICVLILLFLLTKKALRK</sequence>